<dbReference type="InterPro" id="IPR032466">
    <property type="entry name" value="Metal_Hydrolase"/>
</dbReference>
<gene>
    <name evidence="3" type="ordered locus">ROP_01110</name>
</gene>
<evidence type="ECO:0000313" key="3">
    <source>
        <dbReference type="EMBL" id="BAH48358.1"/>
    </source>
</evidence>
<evidence type="ECO:0000256" key="1">
    <source>
        <dbReference type="ARBA" id="ARBA00023239"/>
    </source>
</evidence>
<reference evidence="3 4" key="1">
    <citation type="submission" date="2009-03" db="EMBL/GenBank/DDBJ databases">
        <title>Comparison of the complete genome sequences of Rhodococcus erythropolis PR4 and Rhodococcus opacus B4.</title>
        <authorList>
            <person name="Takarada H."/>
            <person name="Sekine M."/>
            <person name="Hosoyama A."/>
            <person name="Yamada R."/>
            <person name="Fujisawa T."/>
            <person name="Omata S."/>
            <person name="Shimizu A."/>
            <person name="Tsukatani N."/>
            <person name="Tanikawa S."/>
            <person name="Fujita N."/>
            <person name="Harayama S."/>
        </authorList>
    </citation>
    <scope>NUCLEOTIDE SEQUENCE [LARGE SCALE GENOMIC DNA]</scope>
    <source>
        <strain evidence="3 4">B4</strain>
    </source>
</reference>
<dbReference type="STRING" id="632772.ROP_01110"/>
<dbReference type="AlphaFoldDB" id="C1ASA9"/>
<dbReference type="Proteomes" id="UP000002212">
    <property type="component" value="Chromosome"/>
</dbReference>
<dbReference type="InterPro" id="IPR006680">
    <property type="entry name" value="Amidohydro-rel"/>
</dbReference>
<dbReference type="KEGG" id="rop:ROP_01110"/>
<dbReference type="HOGENOM" id="CLU_044590_4_1_11"/>
<dbReference type="GO" id="GO:0016787">
    <property type="term" value="F:hydrolase activity"/>
    <property type="evidence" value="ECO:0007669"/>
    <property type="project" value="UniProtKB-KW"/>
</dbReference>
<dbReference type="InterPro" id="IPR032465">
    <property type="entry name" value="ACMSD"/>
</dbReference>
<dbReference type="EMBL" id="AP011115">
    <property type="protein sequence ID" value="BAH48358.1"/>
    <property type="molecule type" value="Genomic_DNA"/>
</dbReference>
<name>C1ASA9_RHOOB</name>
<keyword evidence="3" id="KW-0378">Hydrolase</keyword>
<sequence>MDLAGTDSEGYTRVYGQGFTGGRSLDHLVGELEQHDVAGVMQAEWEEDDPAKVNTRVAEAIATHPDHLVAGIATTDPRLPNALEILKHAHDEQGLRGWNFQPGFLKVAANDPSVAPLLDYCQENGHPVTIHSGINFSETGPIKFGHPGALCEVACAYPDLTIVASHGGWPWVTEMLAVMWKHSNVYADFGAIAPKRMVGPRGGWEPIAHWMNTMVADQVLMATDWPMIRHERLLAELDYLELSDESRAKFTFLNAARLLDKHWGIKLTNNDQVGEL</sequence>
<dbReference type="PANTHER" id="PTHR21240">
    <property type="entry name" value="2-AMINO-3-CARBOXYLMUCONATE-6-SEMIALDEHYDE DECARBOXYLASE"/>
    <property type="match status" value="1"/>
</dbReference>
<protein>
    <submittedName>
        <fullName evidence="3">Putative hydrolase</fullName>
    </submittedName>
</protein>
<dbReference type="OrthoDB" id="1407586at2"/>
<dbReference type="SUPFAM" id="SSF51556">
    <property type="entry name" value="Metallo-dependent hydrolases"/>
    <property type="match status" value="1"/>
</dbReference>
<evidence type="ECO:0000259" key="2">
    <source>
        <dbReference type="Pfam" id="PF04909"/>
    </source>
</evidence>
<dbReference type="RefSeq" id="WP_012687367.1">
    <property type="nucleotide sequence ID" value="NC_012522.1"/>
</dbReference>
<dbReference type="PATRIC" id="fig|632772.20.peg.131"/>
<feature type="domain" description="Amidohydrolase-related" evidence="2">
    <location>
        <begin position="31"/>
        <end position="260"/>
    </location>
</feature>
<organism evidence="3 4">
    <name type="scientific">Rhodococcus opacus (strain B4)</name>
    <dbReference type="NCBI Taxonomy" id="632772"/>
    <lineage>
        <taxon>Bacteria</taxon>
        <taxon>Bacillati</taxon>
        <taxon>Actinomycetota</taxon>
        <taxon>Actinomycetes</taxon>
        <taxon>Mycobacteriales</taxon>
        <taxon>Nocardiaceae</taxon>
        <taxon>Rhodococcus</taxon>
    </lineage>
</organism>
<dbReference type="Gene3D" id="3.20.20.140">
    <property type="entry name" value="Metal-dependent hydrolases"/>
    <property type="match status" value="1"/>
</dbReference>
<proteinExistence type="predicted"/>
<accession>C1ASA9</accession>
<dbReference type="GO" id="GO:0016831">
    <property type="term" value="F:carboxy-lyase activity"/>
    <property type="evidence" value="ECO:0007669"/>
    <property type="project" value="InterPro"/>
</dbReference>
<dbReference type="PANTHER" id="PTHR21240:SF19">
    <property type="entry name" value="CATALYTIC_ HYDROLASE"/>
    <property type="match status" value="1"/>
</dbReference>
<evidence type="ECO:0000313" key="4">
    <source>
        <dbReference type="Proteomes" id="UP000002212"/>
    </source>
</evidence>
<dbReference type="Pfam" id="PF04909">
    <property type="entry name" value="Amidohydro_2"/>
    <property type="match status" value="1"/>
</dbReference>
<keyword evidence="1" id="KW-0456">Lyase</keyword>